<dbReference type="RefSeq" id="WP_188487015.1">
    <property type="nucleotide sequence ID" value="NZ_BMCS01000001.1"/>
</dbReference>
<proteinExistence type="predicted"/>
<dbReference type="Proteomes" id="UP000632454">
    <property type="component" value="Unassembled WGS sequence"/>
</dbReference>
<evidence type="ECO:0000313" key="3">
    <source>
        <dbReference type="EMBL" id="GGF14066.1"/>
    </source>
</evidence>
<feature type="region of interest" description="Disordered" evidence="1">
    <location>
        <begin position="1"/>
        <end position="26"/>
    </location>
</feature>
<gene>
    <name evidence="3" type="ORF">GCM10007298_07570</name>
</gene>
<protein>
    <recommendedName>
        <fullName evidence="2">DUF6802 domain-containing protein</fullName>
    </recommendedName>
</protein>
<comment type="caution">
    <text evidence="3">The sequence shown here is derived from an EMBL/GenBank/DDBJ whole genome shotgun (WGS) entry which is preliminary data.</text>
</comment>
<sequence>MDVSSPFDGPDDDATDVAHGAGSGTHVDAAEPLLASVPVHDPHDNLWIADGDRVWDLGPADVDSDADGIPDSLTRVGPGGVTVYTDTDHDGRVDAITEVHSDGAFESRRLDVETGDWVRTDIGRLD</sequence>
<evidence type="ECO:0000313" key="4">
    <source>
        <dbReference type="Proteomes" id="UP000632454"/>
    </source>
</evidence>
<accession>A0ABQ1UBR8</accession>
<dbReference type="EMBL" id="BMCS01000001">
    <property type="protein sequence ID" value="GGF14066.1"/>
    <property type="molecule type" value="Genomic_DNA"/>
</dbReference>
<feature type="domain" description="DUF6802" evidence="2">
    <location>
        <begin position="56"/>
        <end position="126"/>
    </location>
</feature>
<evidence type="ECO:0000259" key="2">
    <source>
        <dbReference type="Pfam" id="PF20615"/>
    </source>
</evidence>
<organism evidence="3 4">
    <name type="scientific">Williamsia phyllosphaerae</name>
    <dbReference type="NCBI Taxonomy" id="885042"/>
    <lineage>
        <taxon>Bacteria</taxon>
        <taxon>Bacillati</taxon>
        <taxon>Actinomycetota</taxon>
        <taxon>Actinomycetes</taxon>
        <taxon>Mycobacteriales</taxon>
        <taxon>Nocardiaceae</taxon>
        <taxon>Williamsia</taxon>
    </lineage>
</organism>
<evidence type="ECO:0000256" key="1">
    <source>
        <dbReference type="SAM" id="MobiDB-lite"/>
    </source>
</evidence>
<keyword evidence="4" id="KW-1185">Reference proteome</keyword>
<dbReference type="Pfam" id="PF20615">
    <property type="entry name" value="DUF6802"/>
    <property type="match status" value="1"/>
</dbReference>
<name>A0ABQ1UBR8_9NOCA</name>
<dbReference type="InterPro" id="IPR046543">
    <property type="entry name" value="DUF6802"/>
</dbReference>
<reference evidence="4" key="1">
    <citation type="journal article" date="2019" name="Int. J. Syst. Evol. Microbiol.">
        <title>The Global Catalogue of Microorganisms (GCM) 10K type strain sequencing project: providing services to taxonomists for standard genome sequencing and annotation.</title>
        <authorList>
            <consortium name="The Broad Institute Genomics Platform"/>
            <consortium name="The Broad Institute Genome Sequencing Center for Infectious Disease"/>
            <person name="Wu L."/>
            <person name="Ma J."/>
        </authorList>
    </citation>
    <scope>NUCLEOTIDE SEQUENCE [LARGE SCALE GENOMIC DNA]</scope>
    <source>
        <strain evidence="4">CCM 7855</strain>
    </source>
</reference>